<evidence type="ECO:0000256" key="3">
    <source>
        <dbReference type="SAM" id="MobiDB-lite"/>
    </source>
</evidence>
<dbReference type="PROSITE" id="PS50018">
    <property type="entry name" value="RAS_GTPASE_ACTIV_2"/>
    <property type="match status" value="1"/>
</dbReference>
<gene>
    <name evidence="5" type="primary">Nf1_1</name>
    <name evidence="5" type="ORF">A0J61_01492</name>
</gene>
<dbReference type="Gene3D" id="3.40.525.10">
    <property type="entry name" value="CRAL-TRIO lipid binding domain"/>
    <property type="match status" value="1"/>
</dbReference>
<dbReference type="STRING" id="101091.A0A1C7NMU7"/>
<dbReference type="Gene3D" id="2.30.29.30">
    <property type="entry name" value="Pleckstrin-homology domain (PH domain)/Phosphotyrosine-binding domain (PTB)"/>
    <property type="match status" value="1"/>
</dbReference>
<dbReference type="InterPro" id="IPR016024">
    <property type="entry name" value="ARM-type_fold"/>
</dbReference>
<dbReference type="OrthoDB" id="28245at2759"/>
<dbReference type="Proteomes" id="UP000093000">
    <property type="component" value="Unassembled WGS sequence"/>
</dbReference>
<dbReference type="InParanoid" id="A0A1C7NMU7"/>
<evidence type="ECO:0000259" key="4">
    <source>
        <dbReference type="PROSITE" id="PS50018"/>
    </source>
</evidence>
<organism evidence="5 6">
    <name type="scientific">Choanephora cucurbitarum</name>
    <dbReference type="NCBI Taxonomy" id="101091"/>
    <lineage>
        <taxon>Eukaryota</taxon>
        <taxon>Fungi</taxon>
        <taxon>Fungi incertae sedis</taxon>
        <taxon>Mucoromycota</taxon>
        <taxon>Mucoromycotina</taxon>
        <taxon>Mucoromycetes</taxon>
        <taxon>Mucorales</taxon>
        <taxon>Mucorineae</taxon>
        <taxon>Choanephoraceae</taxon>
        <taxon>Choanephoroideae</taxon>
        <taxon>Choanephora</taxon>
    </lineage>
</organism>
<dbReference type="SUPFAM" id="SSF48371">
    <property type="entry name" value="ARM repeat"/>
    <property type="match status" value="1"/>
</dbReference>
<dbReference type="SUPFAM" id="SSF52087">
    <property type="entry name" value="CRAL/TRIO domain"/>
    <property type="match status" value="1"/>
</dbReference>
<feature type="compositionally biased region" description="Polar residues" evidence="3">
    <location>
        <begin position="837"/>
        <end position="847"/>
    </location>
</feature>
<dbReference type="Gene3D" id="1.10.506.10">
    <property type="entry name" value="GTPase Activation - p120gap, domain 1"/>
    <property type="match status" value="2"/>
</dbReference>
<dbReference type="PANTHER" id="PTHR10194">
    <property type="entry name" value="RAS GTPASE-ACTIVATING PROTEINS"/>
    <property type="match status" value="1"/>
</dbReference>
<dbReference type="InterPro" id="IPR011993">
    <property type="entry name" value="PH-like_dom_sf"/>
</dbReference>
<proteinExistence type="predicted"/>
<keyword evidence="2" id="KW-0597">Phosphoprotein</keyword>
<feature type="compositionally biased region" description="Low complexity" evidence="3">
    <location>
        <begin position="812"/>
        <end position="822"/>
    </location>
</feature>
<comment type="caution">
    <text evidence="5">The sequence shown here is derived from an EMBL/GenBank/DDBJ whole genome shotgun (WGS) entry which is preliminary data.</text>
</comment>
<evidence type="ECO:0000256" key="1">
    <source>
        <dbReference type="ARBA" id="ARBA00022468"/>
    </source>
</evidence>
<keyword evidence="6" id="KW-1185">Reference proteome</keyword>
<dbReference type="SMART" id="SM00323">
    <property type="entry name" value="RasGAP"/>
    <property type="match status" value="1"/>
</dbReference>
<dbReference type="InterPro" id="IPR039360">
    <property type="entry name" value="Ras_GTPase"/>
</dbReference>
<dbReference type="Pfam" id="PF00616">
    <property type="entry name" value="RasGAP"/>
    <property type="match status" value="1"/>
</dbReference>
<dbReference type="InterPro" id="IPR001936">
    <property type="entry name" value="RasGAP_dom"/>
</dbReference>
<evidence type="ECO:0000313" key="5">
    <source>
        <dbReference type="EMBL" id="OBZ90453.1"/>
    </source>
</evidence>
<dbReference type="PANTHER" id="PTHR10194:SF142">
    <property type="entry name" value="NEUROFIBROMIN"/>
    <property type="match status" value="1"/>
</dbReference>
<dbReference type="InterPro" id="IPR008936">
    <property type="entry name" value="Rho_GTPase_activation_prot"/>
</dbReference>
<dbReference type="PROSITE" id="PS00509">
    <property type="entry name" value="RAS_GTPASE_ACTIV_1"/>
    <property type="match status" value="1"/>
</dbReference>
<keyword evidence="1" id="KW-0343">GTPase activation</keyword>
<sequence length="2648" mass="298138">MRTSAKLIGNLVHRVSVRLPYKSGRKLDTVEQDPIVKQTVAAIVELSKFKLSTIANSLGYVLENMSKSHQLYEQSVPVDVMQSELFILRLLSACTQHHWQHCRELEAQKNPDTPSNLSQNVLPPLDAALVSFLLMLLGRYVSQYHALEESTNAATGKNPPSFIDYGENESGYSPEQIRFSLLSDMYKEASKVLYYISASNWEACYAKIKNAIISLDSINASSDGIPSEIRMLGSSCLTRDRLFTIFTELSPYYLHMRHEGKLLFSKMVRRAIWKWIEELPMEYAEVCAGVGRSLSGSEVLFDMCNSTADNPRKRAILWPLQTILLSLSPELLMQAFLDTAPTHNRRANFLSLLRKSLQTTRNVDIAAVCYVDLCKAATFVPPDNDSVLRSIAADVQAELKDKVWDFARSSNSDSTLNMSGYTIDQQKLTTDFLLSRLRLRTEDTLKNIIPSCVHSKVHIRFKMALVKVCLIIAQDKNNLAWNPTISSMYNGLCTPLRTLFFQVVNNELTNGVISKRKDTSAAYLNRAELLLDMLELFHLEPSLALLGSDDDRLDQNIAFMSALASLVQHPIQRIRQDSLDLLLKMHHVDIIPHWGPGDNYVYNFGKVGAPVILNISKQILDAKSNEDYHKTLLQFVVTLFKARYTFLKSKREILPNSVYNLRERLQAAIAIEIAVLISLCSPNKEVCDEALRCIGSICKEARMINLSDDEQAYSLSMYSNIKVYEGLSADDSRFVGRKAQQKKIRKFIRMFPEQTPGNMAAWEEAWNRWKQLTVLINRIPDDTIEDDHLENNATQASMANTPHGGLVTITNTNSTSLSNSNSKKLPLTRAGGDKMTRNGSSNSTLVISSPKPQPSLEFFEEKAAEWQNYTGFLAALGGCCLLESKNAKKTNSIMEHSRRISSPSEPAMMVDRFVSDMVDLLVCDNVRLREGIKDIIGNDLSPALYVSLFRHFDIYMGRCFNSNGEVIRSPQNKLFVEQTVLSLRLILDRLVNPSDCLLNVDFGVLMNKAANYLNGLPNTYITMRIKIKMCFFIEAIMQKKEQIIIQDEMRLRNKLLEIIIEWTSDFMTPAEVGQHVDRLQKDLDQACLKAIVSLLQQLPLQPPEAVRPEEIVRIKSKMFLKYFSFFRKLLDRYKQSERDISKPLVSGPISSQLLSPRDSSFKPVASGSTNASTSDSYADIGHLKELTILAMSRLLSANVDAGLKYSLSMGYDEDHETRKAFMQVLTNILDHGTEFETLAEDVMIDRYEKLIDMLVDSDMDIVMSLCEVCPSPDTTDVAEVLLICFESRSKVMPLLRAVVQREISMTGKGTTMATRILSIFAKLSCLDYIRITLQPAMEAINALPDDQLTWELDPTKISPNEEIAKNKKNVVRATEIFLDAICNSVNNAPKAFREELALITEAVSSRFPEAKSTAVGGFVFLRLFGPAILTPEQAGFSKQALPRNVNVRKILLQATRIMQNLANNVLFGSKETHMIVLNDFLTSNIYKVTSFLRAISVVPADMADSTAATFRMDQSGYVRLHKYLYDNLERMSRDLTTRRLIKSSSDDQTQSLLNWKRTLDRLSSLLAQLGTPAEISSSNLSYTRNYTVANSSHVYNELMRRNGHRDVSSINGSNMFYLGGLSKDGRPVFYMICRDLDVEETDYELLTYYMLRVMEPYLNQPFEFLFDLTEFTSSRSIPINFFTQFFQLVLSEMNDYLVTLHLYNPTIFMAKRIRQLPRDIVNKLVKRAKFHTSLAELSEVIAPNQIKLPKQTMEMERENYTTISPVSRISNLKSSLPVTVKIGEEHIQIVTVKKQEIINNLITVYRDVLHISDISDIIPLPSSKPENGGEVSIKYDKGKSIMILSTTKRDMLVQKFPLFLYKLLRQTKQRYESSQPSSISERVIRPNDVPGRLLNMALVNIGSEHPGLRLTAYNLLYSVSVAFRFDTGNQLLKSKDLCIPSNSSNFIVNISESLAQSEMHLTLEFLNEALTGLLKCDDSMRQLCLDYMAPWLNNLAVYARHSPDDHKKNLAKTKDVIKLLIDLTVQRSEMYKHIQTKIWRTLGQIDEITNLVIDCFIQYSVENGVGSPQAEIIADTLVTMSSISIRGKVISRMRRVIEQTSVQPCRHLIEHASWDEIAVLLRFILMLSFNSTGPVVPHIPEIFHIVSLLVVTGPTLIRSSVHELVVNTIHNLCTIGAPLAEDNVKKLHFVLNDVCDSKNRVSFGLTKQHANAFTITKETTTDFAEAIDLTSLQHIVRLLLDALNFGAPTIDVANMWRARWMGLVTSTAFYFNPAIQPRSFVTLGCLAQDEVDDDLIYQILVALKGALAIFNETDSSLIVSIIMCLSNIIDHLPTNSQYLLQLFWLAIALVQVGHASIFQTAVQFLQSVLRALDARNLFVRRSIEDVLLEARAELGDVARELDDICGVNFNNYFSFAIAVLLLKGFKYSENKDTVLHCMTAFLEIDCKQPVEQSFIEARTLGYLAGLLPFASKDDTLRELLRLAGINDTELGGIDLGVSSVGLFGLLEIPDNSTALLLVSLLVTLLNTSDNESEKLFLYSLLADAAVTVPEVFALVYESLLPKMNQMVMNCQNQEVVEAIKCILLTACSEPAFDAVGQASNTSKRTQRWGLESLKFSALCDPNFGAFKTDIGLNAKLASKLLGSITDQQ</sequence>
<accession>A0A1C7NMU7</accession>
<dbReference type="InterPro" id="IPR001251">
    <property type="entry name" value="CRAL-TRIO_dom"/>
</dbReference>
<dbReference type="SUPFAM" id="SSF48350">
    <property type="entry name" value="GTPase activation domain, GAP"/>
    <property type="match status" value="1"/>
</dbReference>
<dbReference type="GO" id="GO:0005096">
    <property type="term" value="F:GTPase activator activity"/>
    <property type="evidence" value="ECO:0007669"/>
    <property type="project" value="UniProtKB-KW"/>
</dbReference>
<protein>
    <submittedName>
        <fullName evidence="5">Neurofibromin</fullName>
    </submittedName>
</protein>
<feature type="region of interest" description="Disordered" evidence="3">
    <location>
        <begin position="812"/>
        <end position="849"/>
    </location>
</feature>
<reference evidence="5 6" key="1">
    <citation type="submission" date="2016-03" db="EMBL/GenBank/DDBJ databases">
        <title>Choanephora cucurbitarum.</title>
        <authorList>
            <person name="Min B."/>
            <person name="Park H."/>
            <person name="Park J.-H."/>
            <person name="Shin H.-D."/>
            <person name="Choi I.-G."/>
        </authorList>
    </citation>
    <scope>NUCLEOTIDE SEQUENCE [LARGE SCALE GENOMIC DNA]</scope>
    <source>
        <strain evidence="5 6">KUS-F28377</strain>
    </source>
</reference>
<dbReference type="CDD" id="cd00170">
    <property type="entry name" value="SEC14"/>
    <property type="match status" value="1"/>
</dbReference>
<name>A0A1C7NMU7_9FUNG</name>
<dbReference type="Pfam" id="PF13716">
    <property type="entry name" value="CRAL_TRIO_2"/>
    <property type="match status" value="1"/>
</dbReference>
<dbReference type="EMBL" id="LUGH01000048">
    <property type="protein sequence ID" value="OBZ90453.1"/>
    <property type="molecule type" value="Genomic_DNA"/>
</dbReference>
<feature type="domain" description="Ras-GAP" evidence="4">
    <location>
        <begin position="1273"/>
        <end position="1463"/>
    </location>
</feature>
<evidence type="ECO:0000313" key="6">
    <source>
        <dbReference type="Proteomes" id="UP000093000"/>
    </source>
</evidence>
<dbReference type="InterPro" id="IPR036865">
    <property type="entry name" value="CRAL-TRIO_dom_sf"/>
</dbReference>
<evidence type="ECO:0000256" key="2">
    <source>
        <dbReference type="ARBA" id="ARBA00022553"/>
    </source>
</evidence>
<dbReference type="InterPro" id="IPR023152">
    <property type="entry name" value="RasGAP_CS"/>
</dbReference>